<dbReference type="EMBL" id="CP011509">
    <property type="protein sequence ID" value="AKJ02907.1"/>
    <property type="molecule type" value="Genomic_DNA"/>
</dbReference>
<gene>
    <name evidence="2" type="ORF">AA314_04533</name>
</gene>
<dbReference type="Proteomes" id="UP000035579">
    <property type="component" value="Chromosome"/>
</dbReference>
<protein>
    <submittedName>
        <fullName evidence="2">Uncharacterized protein</fullName>
    </submittedName>
</protein>
<sequence length="55" mass="5829">MRAVTLPASGHCDALLVPGHLLLGTPEPRELLPGAREDAATLREQPLQEQAETGT</sequence>
<name>A0AAC8TEI8_9BACT</name>
<evidence type="ECO:0000313" key="2">
    <source>
        <dbReference type="EMBL" id="AKJ02907.1"/>
    </source>
</evidence>
<organism evidence="2 3">
    <name type="scientific">Archangium gephyra</name>
    <dbReference type="NCBI Taxonomy" id="48"/>
    <lineage>
        <taxon>Bacteria</taxon>
        <taxon>Pseudomonadati</taxon>
        <taxon>Myxococcota</taxon>
        <taxon>Myxococcia</taxon>
        <taxon>Myxococcales</taxon>
        <taxon>Cystobacterineae</taxon>
        <taxon>Archangiaceae</taxon>
        <taxon>Archangium</taxon>
    </lineage>
</organism>
<evidence type="ECO:0000256" key="1">
    <source>
        <dbReference type="SAM" id="MobiDB-lite"/>
    </source>
</evidence>
<reference evidence="2 3" key="1">
    <citation type="submission" date="2015-05" db="EMBL/GenBank/DDBJ databases">
        <title>Genome assembly of Archangium gephyra DSM 2261.</title>
        <authorList>
            <person name="Sharma G."/>
            <person name="Subramanian S."/>
        </authorList>
    </citation>
    <scope>NUCLEOTIDE SEQUENCE [LARGE SCALE GENOMIC DNA]</scope>
    <source>
        <strain evidence="2 3">DSM 2261</strain>
    </source>
</reference>
<evidence type="ECO:0000313" key="3">
    <source>
        <dbReference type="Proteomes" id="UP000035579"/>
    </source>
</evidence>
<dbReference type="KEGG" id="age:AA314_04533"/>
<dbReference type="AlphaFoldDB" id="A0AAC8TEI8"/>
<accession>A0AAC8TEI8</accession>
<feature type="region of interest" description="Disordered" evidence="1">
    <location>
        <begin position="36"/>
        <end position="55"/>
    </location>
</feature>
<proteinExistence type="predicted"/>